<dbReference type="PANTHER" id="PTHR12526">
    <property type="entry name" value="GLYCOSYLTRANSFERASE"/>
    <property type="match status" value="1"/>
</dbReference>
<evidence type="ECO:0000256" key="2">
    <source>
        <dbReference type="ARBA" id="ARBA00022679"/>
    </source>
</evidence>
<dbReference type="RefSeq" id="WP_073469379.1">
    <property type="nucleotide sequence ID" value="NZ_FQZC01000004.1"/>
</dbReference>
<evidence type="ECO:0000313" key="5">
    <source>
        <dbReference type="Proteomes" id="UP000184290"/>
    </source>
</evidence>
<keyword evidence="1" id="KW-0328">Glycosyltransferase</keyword>
<proteinExistence type="predicted"/>
<keyword evidence="2 4" id="KW-0808">Transferase</keyword>
<protein>
    <submittedName>
        <fullName evidence="4">Glycosyl transferases group 1</fullName>
    </submittedName>
</protein>
<sequence>MTCTDNSLMLGFSAPLYRHDGRLYAERQTISGLHAWKENFSRLVAFAICHDGPPPAGWEDAAAGGLTEPGIKLVPIPNTYDLKILLSQRKALSETMLQLMRDTHYHSFAYGGWLGDPGEVAAAVARRHGIAHAVWFDRVESQVMKAEGGSSLKDRLKTAVKMAIMERNEKRAVRGAQLSLLHGATVFNHFKPIARNPHQVEDIHFNADDRLTPGEVAAKVQGAASGPLRIVYCGRAAPMKGPLEWVAALAGLKARGVSFNARWLGDGELLGAMQAAAEKAGLTQEDLVFEGFVSDPDRVRAAYRDAHLLMFCHLSDESPRNLIESLHSATPLIGYKDPYSAGLIDEKGAGLLVPRGNPEALADTIAGLDANRGVLATLIRAAGASAEHLTRDSVFRHRSDVIRSQLAA</sequence>
<dbReference type="Proteomes" id="UP000184290">
    <property type="component" value="Unassembled WGS sequence"/>
</dbReference>
<dbReference type="Pfam" id="PF00534">
    <property type="entry name" value="Glycos_transf_1"/>
    <property type="match status" value="1"/>
</dbReference>
<reference evidence="4 5" key="1">
    <citation type="submission" date="2016-11" db="EMBL/GenBank/DDBJ databases">
        <authorList>
            <person name="Varghese N."/>
            <person name="Submissions S."/>
        </authorList>
    </citation>
    <scope>NUCLEOTIDE SEQUENCE [LARGE SCALE GENOMIC DNA]</scope>
    <source>
        <strain evidence="4 5">DSM 21988</strain>
    </source>
</reference>
<dbReference type="GO" id="GO:0016740">
    <property type="term" value="F:transferase activity"/>
    <property type="evidence" value="ECO:0007669"/>
    <property type="project" value="UniProtKB-KW"/>
</dbReference>
<evidence type="ECO:0000256" key="1">
    <source>
        <dbReference type="ARBA" id="ARBA00022676"/>
    </source>
</evidence>
<name>A0ABY1IP63_9HYPH</name>
<comment type="caution">
    <text evidence="4">The sequence shown here is derived from an EMBL/GenBank/DDBJ whole genome shotgun (WGS) entry which is preliminary data.</text>
</comment>
<evidence type="ECO:0000259" key="3">
    <source>
        <dbReference type="Pfam" id="PF00534"/>
    </source>
</evidence>
<keyword evidence="5" id="KW-1185">Reference proteome</keyword>
<accession>A0ABY1IP63</accession>
<organism evidence="4 5">
    <name type="scientific">Aureimonas altamirensis DSM 21988</name>
    <dbReference type="NCBI Taxonomy" id="1121026"/>
    <lineage>
        <taxon>Bacteria</taxon>
        <taxon>Pseudomonadati</taxon>
        <taxon>Pseudomonadota</taxon>
        <taxon>Alphaproteobacteria</taxon>
        <taxon>Hyphomicrobiales</taxon>
        <taxon>Aurantimonadaceae</taxon>
        <taxon>Aureimonas</taxon>
    </lineage>
</organism>
<dbReference type="PANTHER" id="PTHR12526:SF510">
    <property type="entry name" value="D-INOSITOL 3-PHOSPHATE GLYCOSYLTRANSFERASE"/>
    <property type="match status" value="1"/>
</dbReference>
<dbReference type="InterPro" id="IPR001296">
    <property type="entry name" value="Glyco_trans_1"/>
</dbReference>
<feature type="domain" description="Glycosyl transferase family 1" evidence="3">
    <location>
        <begin position="220"/>
        <end position="369"/>
    </location>
</feature>
<dbReference type="EMBL" id="FQZC01000004">
    <property type="protein sequence ID" value="SHJ74344.1"/>
    <property type="molecule type" value="Genomic_DNA"/>
</dbReference>
<evidence type="ECO:0000313" key="4">
    <source>
        <dbReference type="EMBL" id="SHJ74344.1"/>
    </source>
</evidence>
<gene>
    <name evidence="4" type="ORF">SAMN02745911_3184</name>
</gene>
<dbReference type="Gene3D" id="3.40.50.2000">
    <property type="entry name" value="Glycogen Phosphorylase B"/>
    <property type="match status" value="1"/>
</dbReference>
<dbReference type="SUPFAM" id="SSF53756">
    <property type="entry name" value="UDP-Glycosyltransferase/glycogen phosphorylase"/>
    <property type="match status" value="1"/>
</dbReference>